<feature type="binding site" evidence="9">
    <location>
        <begin position="64"/>
        <end position="65"/>
    </location>
    <ligand>
        <name>substrate</name>
    </ligand>
</feature>
<dbReference type="PRINTS" id="PR00474">
    <property type="entry name" value="GLU5KINASE"/>
</dbReference>
<dbReference type="AlphaFoldDB" id="A0A212IZL3"/>
<protein>
    <recommendedName>
        <fullName evidence="9">Acetylglutamate kinase</fullName>
        <ecNumber evidence="9">2.7.2.8</ecNumber>
    </recommendedName>
    <alternativeName>
        <fullName evidence="9">N-acetyl-L-glutamate 5-phosphotransferase</fullName>
    </alternativeName>
    <alternativeName>
        <fullName evidence="9">NAG kinase</fullName>
        <shortName evidence="9">NAGK</shortName>
    </alternativeName>
</protein>
<dbReference type="HAMAP" id="MF_00082">
    <property type="entry name" value="ArgB"/>
    <property type="match status" value="1"/>
</dbReference>
<dbReference type="PIRSF" id="PIRSF000728">
    <property type="entry name" value="NAGK"/>
    <property type="match status" value="1"/>
</dbReference>
<dbReference type="GO" id="GO:0003991">
    <property type="term" value="F:acetylglutamate kinase activity"/>
    <property type="evidence" value="ECO:0007669"/>
    <property type="project" value="UniProtKB-UniRule"/>
</dbReference>
<dbReference type="Gene3D" id="3.40.1160.10">
    <property type="entry name" value="Acetylglutamate kinase-like"/>
    <property type="match status" value="1"/>
</dbReference>
<keyword evidence="9" id="KW-0963">Cytoplasm</keyword>
<dbReference type="GO" id="GO:0005737">
    <property type="term" value="C:cytoplasm"/>
    <property type="evidence" value="ECO:0007669"/>
    <property type="project" value="UniProtKB-SubCell"/>
</dbReference>
<dbReference type="InterPro" id="IPR001048">
    <property type="entry name" value="Asp/Glu/Uridylate_kinase"/>
</dbReference>
<dbReference type="InterPro" id="IPR041727">
    <property type="entry name" value="NAGK-C"/>
</dbReference>
<dbReference type="FunFam" id="3.40.1160.10:FF:000004">
    <property type="entry name" value="Acetylglutamate kinase"/>
    <property type="match status" value="1"/>
</dbReference>
<keyword evidence="3 9" id="KW-0028">Amino-acid biosynthesis</keyword>
<keyword evidence="4 9" id="KW-0808">Transferase</keyword>
<feature type="binding site" evidence="9">
    <location>
        <position position="86"/>
    </location>
    <ligand>
        <name>substrate</name>
    </ligand>
</feature>
<dbReference type="InterPro" id="IPR036393">
    <property type="entry name" value="AceGlu_kinase-like_sf"/>
</dbReference>
<gene>
    <name evidence="9 11" type="primary">argB</name>
    <name evidence="11" type="ORF">KL86DPRO_10397</name>
</gene>
<name>A0A212IZL3_9DELT</name>
<dbReference type="Pfam" id="PF00696">
    <property type="entry name" value="AA_kinase"/>
    <property type="match status" value="1"/>
</dbReference>
<evidence type="ECO:0000313" key="11">
    <source>
        <dbReference type="EMBL" id="SBV92646.1"/>
    </source>
</evidence>
<evidence type="ECO:0000256" key="9">
    <source>
        <dbReference type="HAMAP-Rule" id="MF_00082"/>
    </source>
</evidence>
<dbReference type="GO" id="GO:0005524">
    <property type="term" value="F:ATP binding"/>
    <property type="evidence" value="ECO:0007669"/>
    <property type="project" value="UniProtKB-UniRule"/>
</dbReference>
<evidence type="ECO:0000256" key="8">
    <source>
        <dbReference type="ARBA" id="ARBA00048141"/>
    </source>
</evidence>
<dbReference type="EC" id="2.7.2.8" evidence="9"/>
<dbReference type="PANTHER" id="PTHR23342:SF0">
    <property type="entry name" value="N-ACETYLGLUTAMATE SYNTHASE, MITOCHONDRIAL"/>
    <property type="match status" value="1"/>
</dbReference>
<keyword evidence="6 9" id="KW-0418">Kinase</keyword>
<comment type="catalytic activity">
    <reaction evidence="8 9">
        <text>N-acetyl-L-glutamate + ATP = N-acetyl-L-glutamyl 5-phosphate + ADP</text>
        <dbReference type="Rhea" id="RHEA:14629"/>
        <dbReference type="ChEBI" id="CHEBI:30616"/>
        <dbReference type="ChEBI" id="CHEBI:44337"/>
        <dbReference type="ChEBI" id="CHEBI:57936"/>
        <dbReference type="ChEBI" id="CHEBI:456216"/>
        <dbReference type="EC" id="2.7.2.8"/>
    </reaction>
</comment>
<evidence type="ECO:0000259" key="10">
    <source>
        <dbReference type="Pfam" id="PF00696"/>
    </source>
</evidence>
<organism evidence="11">
    <name type="scientific">uncultured delta proteobacterium</name>
    <dbReference type="NCBI Taxonomy" id="34034"/>
    <lineage>
        <taxon>Bacteria</taxon>
        <taxon>Deltaproteobacteria</taxon>
        <taxon>environmental samples</taxon>
    </lineage>
</organism>
<dbReference type="GO" id="GO:0042450">
    <property type="term" value="P:L-arginine biosynthetic process via ornithine"/>
    <property type="evidence" value="ECO:0007669"/>
    <property type="project" value="UniProtKB-UniRule"/>
</dbReference>
<reference evidence="11" key="1">
    <citation type="submission" date="2016-04" db="EMBL/GenBank/DDBJ databases">
        <authorList>
            <person name="Evans L.H."/>
            <person name="Alamgir A."/>
            <person name="Owens N."/>
            <person name="Weber N.D."/>
            <person name="Virtaneva K."/>
            <person name="Barbian K."/>
            <person name="Babar A."/>
            <person name="Rosenke K."/>
        </authorList>
    </citation>
    <scope>NUCLEOTIDE SEQUENCE</scope>
    <source>
        <strain evidence="11">86</strain>
    </source>
</reference>
<accession>A0A212IZL3</accession>
<dbReference type="SUPFAM" id="SSF53633">
    <property type="entry name" value="Carbamate kinase-like"/>
    <property type="match status" value="1"/>
</dbReference>
<comment type="subcellular location">
    <subcellularLocation>
        <location evidence="9">Cytoplasm</location>
    </subcellularLocation>
</comment>
<feature type="domain" description="Aspartate/glutamate/uridylate kinase" evidence="10">
    <location>
        <begin position="25"/>
        <end position="269"/>
    </location>
</feature>
<feature type="site" description="Transition state stabilizer" evidence="9">
    <location>
        <position position="29"/>
    </location>
</feature>
<dbReference type="InterPro" id="IPR001057">
    <property type="entry name" value="Glu/AcGlu_kinase"/>
</dbReference>
<sequence>MIPTQDQAKFLIECLPYIKRFNNQIVVIKYGGHAMTDESLKRAFALNIALLKYVGIKPVIVHGGGPQIKRMLGRLDIQSSFHEGLRITDDATMEIVEMILGGMTNKDVVNLLTLSGARAVGLSGKDAHLLTAKKQEAFTTNEKGETVPVDLGWVGEVTRVDTTLINTLIQNDFIPVIAPIAVDESGNTYNINADSAAGAVASALKAKRFLLLTDVAGVLDKEKNLIPSITVGQAAGLFADGTLSGGMIPKIKCCTDAVQNGVRKAMITDGRVENCILLELFTDKGLGTEITA</sequence>
<evidence type="ECO:0000256" key="4">
    <source>
        <dbReference type="ARBA" id="ARBA00022679"/>
    </source>
</evidence>
<dbReference type="InterPro" id="IPR004662">
    <property type="entry name" value="AcgluKinase_fam"/>
</dbReference>
<dbReference type="PANTHER" id="PTHR23342">
    <property type="entry name" value="N-ACETYLGLUTAMATE SYNTHASE"/>
    <property type="match status" value="1"/>
</dbReference>
<dbReference type="CDD" id="cd04250">
    <property type="entry name" value="AAK_NAGK-C"/>
    <property type="match status" value="1"/>
</dbReference>
<comment type="pathway">
    <text evidence="1 9">Amino-acid biosynthesis; L-arginine biosynthesis; N(2)-acetyl-L-ornithine from L-glutamate: step 2/4.</text>
</comment>
<dbReference type="UniPathway" id="UPA00068">
    <property type="reaction ID" value="UER00107"/>
</dbReference>
<dbReference type="NCBIfam" id="TIGR00761">
    <property type="entry name" value="argB"/>
    <property type="match status" value="1"/>
</dbReference>
<keyword evidence="7 9" id="KW-0067">ATP-binding</keyword>
<keyword evidence="5 9" id="KW-0547">Nucleotide-binding</keyword>
<comment type="function">
    <text evidence="9">Catalyzes the ATP-dependent phosphorylation of N-acetyl-L-glutamate.</text>
</comment>
<comment type="similarity">
    <text evidence="9">Belongs to the acetylglutamate kinase family. ArgB subfamily.</text>
</comment>
<evidence type="ECO:0000256" key="3">
    <source>
        <dbReference type="ARBA" id="ARBA00022605"/>
    </source>
</evidence>
<feature type="site" description="Transition state stabilizer" evidence="9">
    <location>
        <position position="250"/>
    </location>
</feature>
<dbReference type="InterPro" id="IPR037528">
    <property type="entry name" value="ArgB"/>
</dbReference>
<dbReference type="EMBL" id="FLUQ01000001">
    <property type="protein sequence ID" value="SBV92646.1"/>
    <property type="molecule type" value="Genomic_DNA"/>
</dbReference>
<proteinExistence type="inferred from homology"/>
<evidence type="ECO:0000256" key="7">
    <source>
        <dbReference type="ARBA" id="ARBA00022840"/>
    </source>
</evidence>
<keyword evidence="2 9" id="KW-0055">Arginine biosynthesis</keyword>
<evidence type="ECO:0000256" key="6">
    <source>
        <dbReference type="ARBA" id="ARBA00022777"/>
    </source>
</evidence>
<evidence type="ECO:0000256" key="2">
    <source>
        <dbReference type="ARBA" id="ARBA00022571"/>
    </source>
</evidence>
<evidence type="ECO:0000256" key="5">
    <source>
        <dbReference type="ARBA" id="ARBA00022741"/>
    </source>
</evidence>
<feature type="binding site" evidence="9">
    <location>
        <position position="190"/>
    </location>
    <ligand>
        <name>substrate</name>
    </ligand>
</feature>
<evidence type="ECO:0000256" key="1">
    <source>
        <dbReference type="ARBA" id="ARBA00004828"/>
    </source>
</evidence>